<protein>
    <submittedName>
        <fullName evidence="2">Uncharacterized protein</fullName>
    </submittedName>
</protein>
<organism evidence="2 3">
    <name type="scientific">Tagetes erecta</name>
    <name type="common">African marigold</name>
    <dbReference type="NCBI Taxonomy" id="13708"/>
    <lineage>
        <taxon>Eukaryota</taxon>
        <taxon>Viridiplantae</taxon>
        <taxon>Streptophyta</taxon>
        <taxon>Embryophyta</taxon>
        <taxon>Tracheophyta</taxon>
        <taxon>Spermatophyta</taxon>
        <taxon>Magnoliopsida</taxon>
        <taxon>eudicotyledons</taxon>
        <taxon>Gunneridae</taxon>
        <taxon>Pentapetalae</taxon>
        <taxon>asterids</taxon>
        <taxon>campanulids</taxon>
        <taxon>Asterales</taxon>
        <taxon>Asteraceae</taxon>
        <taxon>Asteroideae</taxon>
        <taxon>Heliantheae alliance</taxon>
        <taxon>Tageteae</taxon>
        <taxon>Tagetes</taxon>
    </lineage>
</organism>
<comment type="caution">
    <text evidence="2">The sequence shown here is derived from an EMBL/GenBank/DDBJ whole genome shotgun (WGS) entry which is preliminary data.</text>
</comment>
<dbReference type="AlphaFoldDB" id="A0AAD8KP04"/>
<evidence type="ECO:0000313" key="3">
    <source>
        <dbReference type="Proteomes" id="UP001229421"/>
    </source>
</evidence>
<reference evidence="2" key="1">
    <citation type="journal article" date="2023" name="bioRxiv">
        <title>Improved chromosome-level genome assembly for marigold (Tagetes erecta).</title>
        <authorList>
            <person name="Jiang F."/>
            <person name="Yuan L."/>
            <person name="Wang S."/>
            <person name="Wang H."/>
            <person name="Xu D."/>
            <person name="Wang A."/>
            <person name="Fan W."/>
        </authorList>
    </citation>
    <scope>NUCLEOTIDE SEQUENCE</scope>
    <source>
        <strain evidence="2">WSJ</strain>
        <tissue evidence="2">Leaf</tissue>
    </source>
</reference>
<evidence type="ECO:0000256" key="1">
    <source>
        <dbReference type="SAM" id="Coils"/>
    </source>
</evidence>
<keyword evidence="1" id="KW-0175">Coiled coil</keyword>
<accession>A0AAD8KP04</accession>
<name>A0AAD8KP04_TARER</name>
<evidence type="ECO:0000313" key="2">
    <source>
        <dbReference type="EMBL" id="KAK1425018.1"/>
    </source>
</evidence>
<gene>
    <name evidence="2" type="ORF">QVD17_20360</name>
</gene>
<sequence length="228" mass="26223">MYIAAARDKVIVQLEKDNKTFAKDLQEEKARVLKEVQAAVDEAKEWDVKLVIQARIKMAKQVATADLDMPEWNLAKWEQTLTNLDVLEVLVDFGVVLDLLLSPVCSFWNLYLGWHFNSPRLCWCSCRVASFQANHLKMSIQHVSNIKLEMSLKPIEIEAIKKWGPYASDKKKKPYLWFLFIDVHLCNRNNVSSARGKPLQPANSCVEMLQDQQQYVDATYNTTSHHAS</sequence>
<feature type="coiled-coil region" evidence="1">
    <location>
        <begin position="11"/>
        <end position="42"/>
    </location>
</feature>
<proteinExistence type="predicted"/>
<dbReference type="EMBL" id="JAUHHV010000005">
    <property type="protein sequence ID" value="KAK1425018.1"/>
    <property type="molecule type" value="Genomic_DNA"/>
</dbReference>
<dbReference type="Proteomes" id="UP001229421">
    <property type="component" value="Unassembled WGS sequence"/>
</dbReference>
<keyword evidence="3" id="KW-1185">Reference proteome</keyword>